<evidence type="ECO:0000256" key="3">
    <source>
        <dbReference type="ARBA" id="ARBA00009370"/>
    </source>
</evidence>
<organism evidence="8 9">
    <name type="scientific">Lapidilactobacillus gannanensis</name>
    <dbReference type="NCBI Taxonomy" id="2486002"/>
    <lineage>
        <taxon>Bacteria</taxon>
        <taxon>Bacillati</taxon>
        <taxon>Bacillota</taxon>
        <taxon>Bacilli</taxon>
        <taxon>Lactobacillales</taxon>
        <taxon>Lactobacillaceae</taxon>
        <taxon>Lapidilactobacillus</taxon>
    </lineage>
</organism>
<keyword evidence="6" id="KW-0472">Membrane</keyword>
<dbReference type="PANTHER" id="PTHR43390">
    <property type="entry name" value="SIGNAL PEPTIDASE I"/>
    <property type="match status" value="1"/>
</dbReference>
<comment type="subcellular location">
    <subcellularLocation>
        <location evidence="2">Cell membrane</location>
        <topology evidence="2">Single-pass type II membrane protein</topology>
    </subcellularLocation>
    <subcellularLocation>
        <location evidence="6">Membrane</location>
        <topology evidence="6">Single-pass type II membrane protein</topology>
    </subcellularLocation>
</comment>
<sequence length="192" mass="21919">MTNGQDTTNKGQKKEETSFIKWLLELIIIAIVMFTGVNLLFNYVLAKDVVTGPSMQPTFYDGDRLITYRLGKIKRGDIVVLNVPDEPGSLYIKRVIGLPGDKVYAKNDQLYVNGKKLNESYLSEYNTGNDFTEDFSLQQLFNRNTVPADSYFVMGDNRPVSKDSRKIGFIKKSSINGVVKLRYWPLNRLKIF</sequence>
<dbReference type="Pfam" id="PF10502">
    <property type="entry name" value="Peptidase_S26"/>
    <property type="match status" value="1"/>
</dbReference>
<dbReference type="SUPFAM" id="SSF51306">
    <property type="entry name" value="LexA/Signal peptidase"/>
    <property type="match status" value="1"/>
</dbReference>
<dbReference type="CDD" id="cd06530">
    <property type="entry name" value="S26_SPase_I"/>
    <property type="match status" value="1"/>
</dbReference>
<dbReference type="EMBL" id="JBHTOH010000013">
    <property type="protein sequence ID" value="MFD1410228.1"/>
    <property type="molecule type" value="Genomic_DNA"/>
</dbReference>
<feature type="transmembrane region" description="Helical" evidence="6">
    <location>
        <begin position="22"/>
        <end position="45"/>
    </location>
</feature>
<dbReference type="InterPro" id="IPR036286">
    <property type="entry name" value="LexA/Signal_pep-like_sf"/>
</dbReference>
<dbReference type="InterPro" id="IPR000223">
    <property type="entry name" value="Pept_S26A_signal_pept_1"/>
</dbReference>
<keyword evidence="5 6" id="KW-0378">Hydrolase</keyword>
<dbReference type="PRINTS" id="PR00727">
    <property type="entry name" value="LEADERPTASE"/>
</dbReference>
<keyword evidence="6" id="KW-0812">Transmembrane</keyword>
<evidence type="ECO:0000313" key="9">
    <source>
        <dbReference type="Proteomes" id="UP001597191"/>
    </source>
</evidence>
<dbReference type="Proteomes" id="UP001597191">
    <property type="component" value="Unassembled WGS sequence"/>
</dbReference>
<evidence type="ECO:0000259" key="7">
    <source>
        <dbReference type="Pfam" id="PF10502"/>
    </source>
</evidence>
<keyword evidence="9" id="KW-1185">Reference proteome</keyword>
<dbReference type="InterPro" id="IPR019533">
    <property type="entry name" value="Peptidase_S26"/>
</dbReference>
<dbReference type="RefSeq" id="WP_379880096.1">
    <property type="nucleotide sequence ID" value="NZ_JBHTOH010000013.1"/>
</dbReference>
<dbReference type="EC" id="3.4.21.89" evidence="4 6"/>
<accession>A0ABW4BKQ2</accession>
<protein>
    <recommendedName>
        <fullName evidence="4 6">Signal peptidase I</fullName>
        <ecNumber evidence="4 6">3.4.21.89</ecNumber>
    </recommendedName>
</protein>
<dbReference type="InterPro" id="IPR019758">
    <property type="entry name" value="Pept_S26A_signal_pept_1_CS"/>
</dbReference>
<evidence type="ECO:0000256" key="5">
    <source>
        <dbReference type="ARBA" id="ARBA00022801"/>
    </source>
</evidence>
<evidence type="ECO:0000313" key="8">
    <source>
        <dbReference type="EMBL" id="MFD1410228.1"/>
    </source>
</evidence>
<evidence type="ECO:0000256" key="4">
    <source>
        <dbReference type="ARBA" id="ARBA00013208"/>
    </source>
</evidence>
<name>A0ABW4BKQ2_9LACO</name>
<dbReference type="Gene3D" id="2.10.109.10">
    <property type="entry name" value="Umud Fragment, subunit A"/>
    <property type="match status" value="1"/>
</dbReference>
<comment type="similarity">
    <text evidence="3 6">Belongs to the peptidase S26 family.</text>
</comment>
<dbReference type="PANTHER" id="PTHR43390:SF1">
    <property type="entry name" value="CHLOROPLAST PROCESSING PEPTIDASE"/>
    <property type="match status" value="1"/>
</dbReference>
<comment type="caution">
    <text evidence="8">The sequence shown here is derived from an EMBL/GenBank/DDBJ whole genome shotgun (WGS) entry which is preliminary data.</text>
</comment>
<proteinExistence type="inferred from homology"/>
<evidence type="ECO:0000256" key="2">
    <source>
        <dbReference type="ARBA" id="ARBA00004401"/>
    </source>
</evidence>
<evidence type="ECO:0000256" key="6">
    <source>
        <dbReference type="RuleBase" id="RU362042"/>
    </source>
</evidence>
<gene>
    <name evidence="8" type="primary">lepB</name>
    <name evidence="8" type="ORF">ACFQ4R_01145</name>
</gene>
<keyword evidence="6" id="KW-0645">Protease</keyword>
<dbReference type="NCBIfam" id="TIGR02227">
    <property type="entry name" value="sigpep_I_bact"/>
    <property type="match status" value="1"/>
</dbReference>
<dbReference type="PROSITE" id="PS00761">
    <property type="entry name" value="SPASE_I_3"/>
    <property type="match status" value="1"/>
</dbReference>
<reference evidence="9" key="1">
    <citation type="journal article" date="2019" name="Int. J. Syst. Evol. Microbiol.">
        <title>The Global Catalogue of Microorganisms (GCM) 10K type strain sequencing project: providing services to taxonomists for standard genome sequencing and annotation.</title>
        <authorList>
            <consortium name="The Broad Institute Genomics Platform"/>
            <consortium name="The Broad Institute Genome Sequencing Center for Infectious Disease"/>
            <person name="Wu L."/>
            <person name="Ma J."/>
        </authorList>
    </citation>
    <scope>NUCLEOTIDE SEQUENCE [LARGE SCALE GENOMIC DNA]</scope>
    <source>
        <strain evidence="9">CCM 8937</strain>
    </source>
</reference>
<dbReference type="GO" id="GO:0009003">
    <property type="term" value="F:signal peptidase activity"/>
    <property type="evidence" value="ECO:0007669"/>
    <property type="project" value="UniProtKB-EC"/>
</dbReference>
<comment type="catalytic activity">
    <reaction evidence="1 6">
        <text>Cleavage of hydrophobic, N-terminal signal or leader sequences from secreted and periplasmic proteins.</text>
        <dbReference type="EC" id="3.4.21.89"/>
    </reaction>
</comment>
<keyword evidence="6" id="KW-1133">Transmembrane helix</keyword>
<feature type="domain" description="Peptidase S26" evidence="7">
    <location>
        <begin position="23"/>
        <end position="184"/>
    </location>
</feature>
<evidence type="ECO:0000256" key="1">
    <source>
        <dbReference type="ARBA" id="ARBA00000677"/>
    </source>
</evidence>